<evidence type="ECO:0000256" key="1">
    <source>
        <dbReference type="SAM" id="Phobius"/>
    </source>
</evidence>
<reference evidence="3 4" key="1">
    <citation type="submission" date="2021-01" db="EMBL/GenBank/DDBJ databases">
        <title>Whole genome sequence of Paenibacillus sonchi LMG 24727 for comparative genomics.</title>
        <authorList>
            <person name="Lee G."/>
            <person name="Kim M.-J."/>
            <person name="Lim K."/>
            <person name="Shin J.-H."/>
        </authorList>
    </citation>
    <scope>NUCLEOTIDE SEQUENCE [LARGE SCALE GENOMIC DNA]</scope>
    <source>
        <strain evidence="3 4">LMG 24727</strain>
        <plasmid evidence="3 4">unnamed1</plasmid>
    </source>
</reference>
<evidence type="ECO:0000313" key="4">
    <source>
        <dbReference type="Proteomes" id="UP000595841"/>
    </source>
</evidence>
<keyword evidence="4" id="KW-1185">Reference proteome</keyword>
<gene>
    <name evidence="3" type="ORF">JI735_33805</name>
</gene>
<feature type="signal peptide" evidence="2">
    <location>
        <begin position="1"/>
        <end position="32"/>
    </location>
</feature>
<keyword evidence="1" id="KW-0472">Membrane</keyword>
<dbReference type="RefSeq" id="WP_039835504.1">
    <property type="nucleotide sequence ID" value="NZ_CP068596.1"/>
</dbReference>
<name>A0A974PJT8_9BACL</name>
<keyword evidence="1" id="KW-1133">Transmembrane helix</keyword>
<sequence length="104" mass="11387">MIKQLKRKKGIRLKSSIVLPMLSLMTFSQSYAATNYGKNLGDWLTQNVTGIIPGVLGIISVGLMFKRDWPKALSLGGITLVLAAFMNWETMKTISSAIVKIITG</sequence>
<keyword evidence="3" id="KW-0614">Plasmid</keyword>
<accession>A0A974PJT8</accession>
<dbReference type="AlphaFoldDB" id="A0A974PJT8"/>
<evidence type="ECO:0000313" key="3">
    <source>
        <dbReference type="EMBL" id="QQZ64627.1"/>
    </source>
</evidence>
<dbReference type="KEGG" id="pson:JI735_33805"/>
<organism evidence="3 4">
    <name type="scientific">Paenibacillus sonchi</name>
    <dbReference type="NCBI Taxonomy" id="373687"/>
    <lineage>
        <taxon>Bacteria</taxon>
        <taxon>Bacillati</taxon>
        <taxon>Bacillota</taxon>
        <taxon>Bacilli</taxon>
        <taxon>Bacillales</taxon>
        <taxon>Paenibacillaceae</taxon>
        <taxon>Paenibacillus</taxon>
        <taxon>Paenibacillus sonchi group</taxon>
    </lineage>
</organism>
<feature type="chain" id="PRO_5037478448" evidence="2">
    <location>
        <begin position="33"/>
        <end position="104"/>
    </location>
</feature>
<keyword evidence="2" id="KW-0732">Signal</keyword>
<proteinExistence type="predicted"/>
<feature type="transmembrane region" description="Helical" evidence="1">
    <location>
        <begin position="48"/>
        <end position="65"/>
    </location>
</feature>
<dbReference type="EMBL" id="CP068596">
    <property type="protein sequence ID" value="QQZ64627.1"/>
    <property type="molecule type" value="Genomic_DNA"/>
</dbReference>
<keyword evidence="1" id="KW-0812">Transmembrane</keyword>
<evidence type="ECO:0000256" key="2">
    <source>
        <dbReference type="SAM" id="SignalP"/>
    </source>
</evidence>
<feature type="transmembrane region" description="Helical" evidence="1">
    <location>
        <begin position="72"/>
        <end position="88"/>
    </location>
</feature>
<dbReference type="Proteomes" id="UP000595841">
    <property type="component" value="Plasmid unnamed1"/>
</dbReference>
<geneLocation type="plasmid" evidence="3 4">
    <name>unnamed1</name>
</geneLocation>
<protein>
    <submittedName>
        <fullName evidence="3">Uncharacterized protein</fullName>
    </submittedName>
</protein>